<gene>
    <name evidence="1" type="ORF">BYL167_LOCUS36541</name>
</gene>
<dbReference type="AlphaFoldDB" id="A0A8S2XQH1"/>
<organism evidence="1 2">
    <name type="scientific">Rotaria magnacalcarata</name>
    <dbReference type="NCBI Taxonomy" id="392030"/>
    <lineage>
        <taxon>Eukaryota</taxon>
        <taxon>Metazoa</taxon>
        <taxon>Spiralia</taxon>
        <taxon>Gnathifera</taxon>
        <taxon>Rotifera</taxon>
        <taxon>Eurotatoria</taxon>
        <taxon>Bdelloidea</taxon>
        <taxon>Philodinida</taxon>
        <taxon>Philodinidae</taxon>
        <taxon>Rotaria</taxon>
    </lineage>
</organism>
<feature type="non-terminal residue" evidence="1">
    <location>
        <position position="80"/>
    </location>
</feature>
<feature type="non-terminal residue" evidence="1">
    <location>
        <position position="1"/>
    </location>
</feature>
<name>A0A8S2XQH1_9BILA</name>
<protein>
    <submittedName>
        <fullName evidence="1">Uncharacterized protein</fullName>
    </submittedName>
</protein>
<evidence type="ECO:0000313" key="1">
    <source>
        <dbReference type="EMBL" id="CAF4512607.1"/>
    </source>
</evidence>
<evidence type="ECO:0000313" key="2">
    <source>
        <dbReference type="Proteomes" id="UP000681967"/>
    </source>
</evidence>
<sequence length="80" mass="10033">VEQFGRPLYHFVLVDIRDENGRHLQSHYFRHLKQVLIDYLKNGFQLMDDNRQYKYLHHTKSQLRGRQFWFYHHHHDDTDP</sequence>
<accession>A0A8S2XQH1</accession>
<comment type="caution">
    <text evidence="1">The sequence shown here is derived from an EMBL/GenBank/DDBJ whole genome shotgun (WGS) entry which is preliminary data.</text>
</comment>
<dbReference type="Proteomes" id="UP000681967">
    <property type="component" value="Unassembled WGS sequence"/>
</dbReference>
<reference evidence="1" key="1">
    <citation type="submission" date="2021-02" db="EMBL/GenBank/DDBJ databases">
        <authorList>
            <person name="Nowell W R."/>
        </authorList>
    </citation>
    <scope>NUCLEOTIDE SEQUENCE</scope>
</reference>
<proteinExistence type="predicted"/>
<dbReference type="EMBL" id="CAJOBH010080013">
    <property type="protein sequence ID" value="CAF4512607.1"/>
    <property type="molecule type" value="Genomic_DNA"/>
</dbReference>